<dbReference type="EMBL" id="WOFE01000001">
    <property type="protein sequence ID" value="MBM5570155.1"/>
    <property type="molecule type" value="Genomic_DNA"/>
</dbReference>
<evidence type="ECO:0000313" key="12">
    <source>
        <dbReference type="Proteomes" id="UP001195660"/>
    </source>
</evidence>
<name>A0ABS2C7M6_9NEIS</name>
<feature type="transmembrane region" description="Helical" evidence="8">
    <location>
        <begin position="58"/>
        <end position="77"/>
    </location>
</feature>
<evidence type="ECO:0000259" key="10">
    <source>
        <dbReference type="PROSITE" id="PS50929"/>
    </source>
</evidence>
<dbReference type="CDD" id="cd03246">
    <property type="entry name" value="ABCC_Protease_Secretion"/>
    <property type="match status" value="1"/>
</dbReference>
<comment type="subcellular location">
    <subcellularLocation>
        <location evidence="1">Cell membrane</location>
        <topology evidence="1">Multi-pass membrane protein</topology>
    </subcellularLocation>
</comment>
<evidence type="ECO:0000256" key="1">
    <source>
        <dbReference type="ARBA" id="ARBA00004651"/>
    </source>
</evidence>
<dbReference type="SMART" id="SM00382">
    <property type="entry name" value="AAA"/>
    <property type="match status" value="1"/>
</dbReference>
<evidence type="ECO:0000256" key="3">
    <source>
        <dbReference type="ARBA" id="ARBA00022692"/>
    </source>
</evidence>
<evidence type="ECO:0000256" key="8">
    <source>
        <dbReference type="SAM" id="Phobius"/>
    </source>
</evidence>
<keyword evidence="3 8" id="KW-0812">Transmembrane</keyword>
<keyword evidence="7 8" id="KW-0472">Membrane</keyword>
<evidence type="ECO:0000256" key="2">
    <source>
        <dbReference type="ARBA" id="ARBA00022475"/>
    </source>
</evidence>
<dbReference type="InterPro" id="IPR027417">
    <property type="entry name" value="P-loop_NTPase"/>
</dbReference>
<dbReference type="Gene3D" id="1.20.1560.10">
    <property type="entry name" value="ABC transporter type 1, transmembrane domain"/>
    <property type="match status" value="1"/>
</dbReference>
<dbReference type="SUPFAM" id="SSF90123">
    <property type="entry name" value="ABC transporter transmembrane region"/>
    <property type="match status" value="1"/>
</dbReference>
<evidence type="ECO:0000256" key="4">
    <source>
        <dbReference type="ARBA" id="ARBA00022741"/>
    </source>
</evidence>
<feature type="transmembrane region" description="Helical" evidence="8">
    <location>
        <begin position="158"/>
        <end position="175"/>
    </location>
</feature>
<dbReference type="PROSITE" id="PS00211">
    <property type="entry name" value="ABC_TRANSPORTER_1"/>
    <property type="match status" value="1"/>
</dbReference>
<dbReference type="NCBIfam" id="TIGR01842">
    <property type="entry name" value="type_I_sec_PrtD"/>
    <property type="match status" value="1"/>
</dbReference>
<feature type="domain" description="ABC transmembrane type-1" evidence="10">
    <location>
        <begin position="24"/>
        <end position="301"/>
    </location>
</feature>
<keyword evidence="6 8" id="KW-1133">Transmembrane helix</keyword>
<dbReference type="Pfam" id="PF00664">
    <property type="entry name" value="ABC_membrane"/>
    <property type="match status" value="1"/>
</dbReference>
<evidence type="ECO:0000256" key="6">
    <source>
        <dbReference type="ARBA" id="ARBA00022989"/>
    </source>
</evidence>
<dbReference type="Pfam" id="PF00005">
    <property type="entry name" value="ABC_tran"/>
    <property type="match status" value="1"/>
</dbReference>
<keyword evidence="2" id="KW-1003">Cell membrane</keyword>
<keyword evidence="12" id="KW-1185">Reference proteome</keyword>
<dbReference type="PANTHER" id="PTHR24221:SF248">
    <property type="entry name" value="ABC TRANSPORTER TRANSMEMBRANE REGION"/>
    <property type="match status" value="1"/>
</dbReference>
<dbReference type="RefSeq" id="WP_203569470.1">
    <property type="nucleotide sequence ID" value="NZ_WOFE01000001.1"/>
</dbReference>
<proteinExistence type="predicted"/>
<feature type="domain" description="ABC transporter" evidence="9">
    <location>
        <begin position="332"/>
        <end position="567"/>
    </location>
</feature>
<dbReference type="InterPro" id="IPR011527">
    <property type="entry name" value="ABC1_TM_dom"/>
</dbReference>
<dbReference type="InterPro" id="IPR003593">
    <property type="entry name" value="AAA+_ATPase"/>
</dbReference>
<keyword evidence="5" id="KW-0067">ATP-binding</keyword>
<feature type="transmembrane region" description="Helical" evidence="8">
    <location>
        <begin position="248"/>
        <end position="266"/>
    </location>
</feature>
<dbReference type="PROSITE" id="PS50929">
    <property type="entry name" value="ABC_TM1F"/>
    <property type="match status" value="1"/>
</dbReference>
<dbReference type="SUPFAM" id="SSF52540">
    <property type="entry name" value="P-loop containing nucleoside triphosphate hydrolases"/>
    <property type="match status" value="1"/>
</dbReference>
<dbReference type="InterPro" id="IPR017871">
    <property type="entry name" value="ABC_transporter-like_CS"/>
</dbReference>
<comment type="caution">
    <text evidence="11">The sequence shown here is derived from an EMBL/GenBank/DDBJ whole genome shotgun (WGS) entry which is preliminary data.</text>
</comment>
<organism evidence="11 12">
    <name type="scientific">Deefgea chitinilytica</name>
    <dbReference type="NCBI Taxonomy" id="570276"/>
    <lineage>
        <taxon>Bacteria</taxon>
        <taxon>Pseudomonadati</taxon>
        <taxon>Pseudomonadota</taxon>
        <taxon>Betaproteobacteria</taxon>
        <taxon>Neisseriales</taxon>
        <taxon>Chitinibacteraceae</taxon>
        <taxon>Deefgea</taxon>
    </lineage>
</organism>
<dbReference type="Proteomes" id="UP001195660">
    <property type="component" value="Unassembled WGS sequence"/>
</dbReference>
<evidence type="ECO:0000256" key="7">
    <source>
        <dbReference type="ARBA" id="ARBA00023136"/>
    </source>
</evidence>
<dbReference type="InterPro" id="IPR036640">
    <property type="entry name" value="ABC1_TM_sf"/>
</dbReference>
<keyword evidence="4" id="KW-0547">Nucleotide-binding</keyword>
<evidence type="ECO:0000259" key="9">
    <source>
        <dbReference type="PROSITE" id="PS50893"/>
    </source>
</evidence>
<gene>
    <name evidence="11" type="ORF">GM173_01010</name>
</gene>
<dbReference type="InterPro" id="IPR039421">
    <property type="entry name" value="Type_1_exporter"/>
</dbReference>
<protein>
    <submittedName>
        <fullName evidence="11">Type I secretion system permease/ATPase</fullName>
    </submittedName>
</protein>
<dbReference type="InterPro" id="IPR047957">
    <property type="entry name" value="ABC_AprD-like_6TM"/>
</dbReference>
<feature type="transmembrane region" description="Helical" evidence="8">
    <location>
        <begin position="23"/>
        <end position="46"/>
    </location>
</feature>
<sequence>MKFSALKPHSNIWPYIAKHKRKFAVLGVFGFFIHLLMLSPSLYMMQVYDRVLNSRNETTLLLLTLLVAGLYFLNSLLEMFRSMTLVRISEEFDADLAERVFTASFERNLSSGSINPSFALGDLTSLRQFLTGPGLVTFLDIPWIPIYLIVLWIIDPSLAWLCIIGGAVLFGLAWLNEKLTHGHLNDANQSNQQAAQYANTNLRNPEVIHALGMLPSLQARWLGIQQKAITHQAKASDKSALISCFTKFIRIFLQSLTLCVGAYLVLEGKATGGVMIAASILVGRALAPIEQVIGSWKSWLTARSAFERLDEMLKQYPPREVGMPIGRPQGTLSVEGAFVTPPGGQHQVIRNLSFNLSPGEVLAVIGPSGSGKTSLAKVMAGIWPCQQGKVRLDGADVYVWNKAELGQYIGYLPQDIELFVGSISDNIARFGEVNPEAVIEAAKAAGVHELILRLPKGYDTVIGEAGSNLSGGQRQRVALARALYKQPSLIILDEPNSNLDDEGEQALLKAVLAAKQAGSTIVLITHRPASLAVADKTLLIKEGQLQMFGPTNKVLEKLREQSTPKQV</sequence>
<dbReference type="PANTHER" id="PTHR24221">
    <property type="entry name" value="ATP-BINDING CASSETTE SUB-FAMILY B"/>
    <property type="match status" value="1"/>
</dbReference>
<dbReference type="Gene3D" id="3.40.50.300">
    <property type="entry name" value="P-loop containing nucleotide triphosphate hydrolases"/>
    <property type="match status" value="1"/>
</dbReference>
<dbReference type="PROSITE" id="PS50893">
    <property type="entry name" value="ABC_TRANSPORTER_2"/>
    <property type="match status" value="1"/>
</dbReference>
<dbReference type="CDD" id="cd18586">
    <property type="entry name" value="ABC_6TM_PrtD_like"/>
    <property type="match status" value="1"/>
</dbReference>
<dbReference type="InterPro" id="IPR010128">
    <property type="entry name" value="ATPase_T1SS_PrtD-like"/>
</dbReference>
<accession>A0ABS2C7M6</accession>
<feature type="transmembrane region" description="Helical" evidence="8">
    <location>
        <begin position="129"/>
        <end position="152"/>
    </location>
</feature>
<dbReference type="InterPro" id="IPR003439">
    <property type="entry name" value="ABC_transporter-like_ATP-bd"/>
</dbReference>
<reference evidence="11 12" key="1">
    <citation type="submission" date="2019-11" db="EMBL/GenBank/DDBJ databases">
        <title>Novel Deefgea species.</title>
        <authorList>
            <person name="Han J.-H."/>
        </authorList>
    </citation>
    <scope>NUCLEOTIDE SEQUENCE [LARGE SCALE GENOMIC DNA]</scope>
    <source>
        <strain evidence="11 12">LMG 24817</strain>
    </source>
</reference>
<evidence type="ECO:0000256" key="5">
    <source>
        <dbReference type="ARBA" id="ARBA00022840"/>
    </source>
</evidence>
<evidence type="ECO:0000313" key="11">
    <source>
        <dbReference type="EMBL" id="MBM5570155.1"/>
    </source>
</evidence>